<name>A0A4V3DFR7_9GAMM</name>
<evidence type="ECO:0000259" key="6">
    <source>
        <dbReference type="Pfam" id="PF02668"/>
    </source>
</evidence>
<keyword evidence="4 5" id="KW-0408">Iron</keyword>
<dbReference type="InterPro" id="IPR042098">
    <property type="entry name" value="TauD-like_sf"/>
</dbReference>
<feature type="domain" description="TauD/TfdA-like" evidence="6">
    <location>
        <begin position="255"/>
        <end position="340"/>
    </location>
</feature>
<dbReference type="GO" id="GO:0005506">
    <property type="term" value="F:iron ion binding"/>
    <property type="evidence" value="ECO:0007669"/>
    <property type="project" value="InterPro"/>
</dbReference>
<dbReference type="EMBL" id="SNZA01000006">
    <property type="protein sequence ID" value="TDR06370.1"/>
    <property type="molecule type" value="Genomic_DNA"/>
</dbReference>
<evidence type="ECO:0000313" key="7">
    <source>
        <dbReference type="EMBL" id="TDR06370.1"/>
    </source>
</evidence>
<dbReference type="InterPro" id="IPR014503">
    <property type="entry name" value="Clavaminate_syn-like"/>
</dbReference>
<dbReference type="Proteomes" id="UP000295729">
    <property type="component" value="Unassembled WGS sequence"/>
</dbReference>
<dbReference type="InterPro" id="IPR003819">
    <property type="entry name" value="TauD/TfdA-like"/>
</dbReference>
<dbReference type="RefSeq" id="WP_211342222.1">
    <property type="nucleotide sequence ID" value="NZ_SNZA01000006.1"/>
</dbReference>
<organism evidence="7 8">
    <name type="scientific">Marinomonas communis</name>
    <dbReference type="NCBI Taxonomy" id="28254"/>
    <lineage>
        <taxon>Bacteria</taxon>
        <taxon>Pseudomonadati</taxon>
        <taxon>Pseudomonadota</taxon>
        <taxon>Gammaproteobacteria</taxon>
        <taxon>Oceanospirillales</taxon>
        <taxon>Oceanospirillaceae</taxon>
        <taxon>Marinomonas</taxon>
    </lineage>
</organism>
<accession>A0A4V3DFR7</accession>
<evidence type="ECO:0000256" key="3">
    <source>
        <dbReference type="ARBA" id="ARBA00023002"/>
    </source>
</evidence>
<keyword evidence="2 5" id="KW-0479">Metal-binding</keyword>
<evidence type="ECO:0000256" key="4">
    <source>
        <dbReference type="ARBA" id="ARBA00023004"/>
    </source>
</evidence>
<sequence length="361" mass="40371">MLFLYINLAFIDSMMVKKDLTKVSQVQIKQESDVFGISECHVTYQSAQALKSRLCTMSLSDDKQVIEAAEWIGCQMQDLLSEEVLLRIKSFSESDQESALIIRGLPLGDTLPPTPYEGFIENDELLLANAIHTGIYNLAGFHPIAYEHENNGRIFRHVVPTKDAKGKKSSHGSDVTFGFHVDKPDLPIIPESLNGKSACPELLSLMAIRSDLKVNSSVVLLDDVLSRLNQGVIQILMSDQFLISRPDSFSGSLSSRLPVLAFDRNNVAYSRYDKENVTPITPQAAAALLMFEAALEKPENVHSTVFLPGDMLLIKNQRTLHRREAYIPREDGADRWLIRLFGMKSKQRLLSLPNCSHIGKD</sequence>
<dbReference type="SUPFAM" id="SSF51197">
    <property type="entry name" value="Clavaminate synthase-like"/>
    <property type="match status" value="1"/>
</dbReference>
<protein>
    <submittedName>
        <fullName evidence="7">TfdA family taurine catabolism dioxygenase TauD</fullName>
    </submittedName>
</protein>
<keyword evidence="3" id="KW-0560">Oxidoreductase</keyword>
<reference evidence="7 8" key="1">
    <citation type="submission" date="2019-03" db="EMBL/GenBank/DDBJ databases">
        <title>Genomic Encyclopedia of Type Strains, Phase IV (KMG-IV): sequencing the most valuable type-strain genomes for metagenomic binning, comparative biology and taxonomic classification.</title>
        <authorList>
            <person name="Goeker M."/>
        </authorList>
    </citation>
    <scope>NUCLEOTIDE SEQUENCE [LARGE SCALE GENOMIC DNA]</scope>
    <source>
        <strain evidence="7 8">DSM 5604</strain>
    </source>
</reference>
<evidence type="ECO:0000313" key="8">
    <source>
        <dbReference type="Proteomes" id="UP000295729"/>
    </source>
</evidence>
<comment type="caution">
    <text evidence="7">The sequence shown here is derived from an EMBL/GenBank/DDBJ whole genome shotgun (WGS) entry which is preliminary data.</text>
</comment>
<proteinExistence type="inferred from homology"/>
<gene>
    <name evidence="7" type="ORF">C8D85_3302</name>
</gene>
<keyword evidence="8" id="KW-1185">Reference proteome</keyword>
<dbReference type="GO" id="GO:0016706">
    <property type="term" value="F:2-oxoglutarate-dependent dioxygenase activity"/>
    <property type="evidence" value="ECO:0007669"/>
    <property type="project" value="UniProtKB-ARBA"/>
</dbReference>
<feature type="binding site" evidence="5">
    <location>
        <position position="321"/>
    </location>
    <ligand>
        <name>Fe cation</name>
        <dbReference type="ChEBI" id="CHEBI:24875"/>
    </ligand>
</feature>
<dbReference type="PIRSF" id="PIRSF019543">
    <property type="entry name" value="Clavaminate_syn"/>
    <property type="match status" value="1"/>
</dbReference>
<dbReference type="AlphaFoldDB" id="A0A4V3DFR7"/>
<evidence type="ECO:0000256" key="2">
    <source>
        <dbReference type="ARBA" id="ARBA00022723"/>
    </source>
</evidence>
<evidence type="ECO:0000256" key="5">
    <source>
        <dbReference type="PIRSR" id="PIRSR019543-2"/>
    </source>
</evidence>
<evidence type="ECO:0000256" key="1">
    <source>
        <dbReference type="ARBA" id="ARBA00008425"/>
    </source>
</evidence>
<comment type="similarity">
    <text evidence="1">Belongs to the clavaminate synthase family.</text>
</comment>
<dbReference type="Pfam" id="PF02668">
    <property type="entry name" value="TauD"/>
    <property type="match status" value="1"/>
</dbReference>
<dbReference type="Gene3D" id="3.60.130.10">
    <property type="entry name" value="Clavaminate synthase-like"/>
    <property type="match status" value="1"/>
</dbReference>
<keyword evidence="7" id="KW-0223">Dioxygenase</keyword>